<evidence type="ECO:0000313" key="2">
    <source>
        <dbReference type="EMBL" id="KIE42106.1"/>
    </source>
</evidence>
<proteinExistence type="predicted"/>
<protein>
    <recommendedName>
        <fullName evidence="4">Glycosyl transferase family 1</fullName>
    </recommendedName>
</protein>
<name>A0A0C1QVB6_9BACT</name>
<sequence>MVRVLYIATRKPMPVTGGRERMIVQSLSMLKNKYRLGLLYFEKDPANSEETCAEIKRELGLSLVEPLYFPSKPELLFNFLFQHRKSLQERLFFSRAACRKIRATLATFKPDIVIADMIRCGQFIEDEDIPKVLEMDDLLSGRYIRFSYNMSADDDLLGTFYAIFPRAITRLANRYLKPIVLRYEALKIGRREKEAVNRFDVVTLVSPLEAKGLKATTGGGNIHSIPPTVRRVSPGTLSNCIFPCRLLFFGNLLTNQNLASIRYIIDEVLPALEQRGFSYIFDIAGSYDDRAVMITQRNPRVHLSGYVNSVDDLFAECHIFLTPIAFGSGIKTKILDAMAHGIPVVTNDIGIEGIPANHGKECLIANSPEEIAASVIRLFGDVAFMMEISENGKKMIGRYFLFEKVERDYLHLLAGLAR</sequence>
<dbReference type="AlphaFoldDB" id="A0A0C1QVB6"/>
<dbReference type="SUPFAM" id="SSF53756">
    <property type="entry name" value="UDP-Glycosyltransferase/glycogen phosphorylase"/>
    <property type="match status" value="1"/>
</dbReference>
<dbReference type="GO" id="GO:0009103">
    <property type="term" value="P:lipopolysaccharide biosynthetic process"/>
    <property type="evidence" value="ECO:0007669"/>
    <property type="project" value="TreeGrafter"/>
</dbReference>
<dbReference type="GO" id="GO:0016757">
    <property type="term" value="F:glycosyltransferase activity"/>
    <property type="evidence" value="ECO:0007669"/>
    <property type="project" value="TreeGrafter"/>
</dbReference>
<keyword evidence="1" id="KW-0808">Transferase</keyword>
<evidence type="ECO:0008006" key="4">
    <source>
        <dbReference type="Google" id="ProtNLM"/>
    </source>
</evidence>
<dbReference type="PANTHER" id="PTHR46401">
    <property type="entry name" value="GLYCOSYLTRANSFERASE WBBK-RELATED"/>
    <property type="match status" value="1"/>
</dbReference>
<keyword evidence="3" id="KW-1185">Reference proteome</keyword>
<accession>A0A0C1QVB6</accession>
<organism evidence="2 3">
    <name type="scientific">Geobacter soli</name>
    <dbReference type="NCBI Taxonomy" id="1510391"/>
    <lineage>
        <taxon>Bacteria</taxon>
        <taxon>Pseudomonadati</taxon>
        <taxon>Thermodesulfobacteriota</taxon>
        <taxon>Desulfuromonadia</taxon>
        <taxon>Geobacterales</taxon>
        <taxon>Geobacteraceae</taxon>
        <taxon>Geobacter</taxon>
    </lineage>
</organism>
<evidence type="ECO:0000313" key="3">
    <source>
        <dbReference type="Proteomes" id="UP000031433"/>
    </source>
</evidence>
<reference evidence="2 3" key="1">
    <citation type="submission" date="2015-01" db="EMBL/GenBank/DDBJ databases">
        <title>Genome sequence of the anaerobic bacterium Geobacter soli GSS01, a dissimilatory Fe(III) reducer from soil.</title>
        <authorList>
            <person name="Yang G."/>
            <person name="Zhou S."/>
        </authorList>
    </citation>
    <scope>NUCLEOTIDE SEQUENCE [LARGE SCALE GENOMIC DNA]</scope>
    <source>
        <strain evidence="2 3">GSS01</strain>
    </source>
</reference>
<dbReference type="RefSeq" id="WP_039644365.1">
    <property type="nucleotide sequence ID" value="NZ_JXBL01000001.1"/>
</dbReference>
<dbReference type="Proteomes" id="UP000031433">
    <property type="component" value="Unassembled WGS sequence"/>
</dbReference>
<dbReference type="EMBL" id="JXBL01000001">
    <property type="protein sequence ID" value="KIE42106.1"/>
    <property type="molecule type" value="Genomic_DNA"/>
</dbReference>
<dbReference type="PANTHER" id="PTHR46401:SF2">
    <property type="entry name" value="GLYCOSYLTRANSFERASE WBBK-RELATED"/>
    <property type="match status" value="1"/>
</dbReference>
<gene>
    <name evidence="2" type="ORF">SE37_05430</name>
</gene>
<evidence type="ECO:0000256" key="1">
    <source>
        <dbReference type="ARBA" id="ARBA00022679"/>
    </source>
</evidence>
<dbReference type="Pfam" id="PF13692">
    <property type="entry name" value="Glyco_trans_1_4"/>
    <property type="match status" value="1"/>
</dbReference>
<dbReference type="Gene3D" id="3.40.50.2000">
    <property type="entry name" value="Glycogen Phosphorylase B"/>
    <property type="match status" value="1"/>
</dbReference>
<comment type="caution">
    <text evidence="2">The sequence shown here is derived from an EMBL/GenBank/DDBJ whole genome shotgun (WGS) entry which is preliminary data.</text>
</comment>